<dbReference type="EC" id="3.2.1.18" evidence="3"/>
<comment type="caution">
    <text evidence="8">The sequence shown here is derived from an EMBL/GenBank/DDBJ whole genome shotgun (WGS) entry which is preliminary data.</text>
</comment>
<feature type="signal peptide" evidence="6">
    <location>
        <begin position="1"/>
        <end position="36"/>
    </location>
</feature>
<evidence type="ECO:0000256" key="1">
    <source>
        <dbReference type="ARBA" id="ARBA00000427"/>
    </source>
</evidence>
<dbReference type="SMART" id="SM00560">
    <property type="entry name" value="LamGL"/>
    <property type="match status" value="1"/>
</dbReference>
<dbReference type="GO" id="GO:0016020">
    <property type="term" value="C:membrane"/>
    <property type="evidence" value="ECO:0007669"/>
    <property type="project" value="TreeGrafter"/>
</dbReference>
<evidence type="ECO:0000313" key="8">
    <source>
        <dbReference type="EMBL" id="TMR15303.1"/>
    </source>
</evidence>
<dbReference type="Gene3D" id="2.120.10.10">
    <property type="match status" value="1"/>
</dbReference>
<dbReference type="PANTHER" id="PTHR10628:SF30">
    <property type="entry name" value="EXO-ALPHA-SIALIDASE"/>
    <property type="match status" value="1"/>
</dbReference>
<dbReference type="OrthoDB" id="7294637at2"/>
<name>A0A5S4FBK9_9ACTN</name>
<gene>
    <name evidence="8" type="ORF">ETD86_27565</name>
</gene>
<evidence type="ECO:0000256" key="4">
    <source>
        <dbReference type="ARBA" id="ARBA00022729"/>
    </source>
</evidence>
<dbReference type="InterPro" id="IPR026856">
    <property type="entry name" value="Sialidase_fam"/>
</dbReference>
<evidence type="ECO:0000256" key="2">
    <source>
        <dbReference type="ARBA" id="ARBA00009348"/>
    </source>
</evidence>
<evidence type="ECO:0000256" key="6">
    <source>
        <dbReference type="SAM" id="SignalP"/>
    </source>
</evidence>
<protein>
    <recommendedName>
        <fullName evidence="3">exo-alpha-sialidase</fullName>
        <ecNumber evidence="3">3.2.1.18</ecNumber>
    </recommendedName>
</protein>
<dbReference type="GO" id="GO:0009313">
    <property type="term" value="P:oligosaccharide catabolic process"/>
    <property type="evidence" value="ECO:0007669"/>
    <property type="project" value="TreeGrafter"/>
</dbReference>
<proteinExistence type="inferred from homology"/>
<keyword evidence="5" id="KW-1015">Disulfide bond</keyword>
<dbReference type="SUPFAM" id="SSF50939">
    <property type="entry name" value="Sialidases"/>
    <property type="match status" value="1"/>
</dbReference>
<dbReference type="GO" id="GO:0004308">
    <property type="term" value="F:exo-alpha-sialidase activity"/>
    <property type="evidence" value="ECO:0007669"/>
    <property type="project" value="UniProtKB-EC"/>
</dbReference>
<dbReference type="Gene3D" id="2.60.120.200">
    <property type="match status" value="1"/>
</dbReference>
<evidence type="ECO:0000259" key="7">
    <source>
        <dbReference type="PROSITE" id="PS50025"/>
    </source>
</evidence>
<dbReference type="Pfam" id="PF13385">
    <property type="entry name" value="Laminin_G_3"/>
    <property type="match status" value="1"/>
</dbReference>
<dbReference type="EMBL" id="VCKY01000102">
    <property type="protein sequence ID" value="TMR15303.1"/>
    <property type="molecule type" value="Genomic_DNA"/>
</dbReference>
<feature type="chain" id="PRO_5038896978" description="exo-alpha-sialidase" evidence="6">
    <location>
        <begin position="37"/>
        <end position="683"/>
    </location>
</feature>
<dbReference type="InterPro" id="IPR006558">
    <property type="entry name" value="LamG-like"/>
</dbReference>
<dbReference type="PANTHER" id="PTHR10628">
    <property type="entry name" value="SIALIDASE"/>
    <property type="match status" value="1"/>
</dbReference>
<dbReference type="SUPFAM" id="SSF49899">
    <property type="entry name" value="Concanavalin A-like lectins/glucanases"/>
    <property type="match status" value="1"/>
</dbReference>
<dbReference type="Proteomes" id="UP000309128">
    <property type="component" value="Unassembled WGS sequence"/>
</dbReference>
<evidence type="ECO:0000256" key="5">
    <source>
        <dbReference type="ARBA" id="ARBA00023157"/>
    </source>
</evidence>
<dbReference type="AlphaFoldDB" id="A0A5S4FBK9"/>
<dbReference type="InterPro" id="IPR011040">
    <property type="entry name" value="Sialidase"/>
</dbReference>
<dbReference type="GO" id="GO:0005737">
    <property type="term" value="C:cytoplasm"/>
    <property type="evidence" value="ECO:0007669"/>
    <property type="project" value="TreeGrafter"/>
</dbReference>
<dbReference type="SMART" id="SM00282">
    <property type="entry name" value="LamG"/>
    <property type="match status" value="1"/>
</dbReference>
<dbReference type="InterPro" id="IPR013320">
    <property type="entry name" value="ConA-like_dom_sf"/>
</dbReference>
<keyword evidence="9" id="KW-1185">Reference proteome</keyword>
<accession>A0A5S4FBK9</accession>
<dbReference type="GO" id="GO:0006689">
    <property type="term" value="P:ganglioside catabolic process"/>
    <property type="evidence" value="ECO:0007669"/>
    <property type="project" value="TreeGrafter"/>
</dbReference>
<feature type="domain" description="Laminin G" evidence="7">
    <location>
        <begin position="470"/>
        <end position="670"/>
    </location>
</feature>
<keyword evidence="4 6" id="KW-0732">Signal</keyword>
<dbReference type="Pfam" id="PF13088">
    <property type="entry name" value="BNR_2"/>
    <property type="match status" value="1"/>
</dbReference>
<comment type="catalytic activity">
    <reaction evidence="1">
        <text>Hydrolysis of alpha-(2-&gt;3)-, alpha-(2-&gt;6)-, alpha-(2-&gt;8)- glycosidic linkages of terminal sialic acid residues in oligosaccharides, glycoproteins, glycolipids, colominic acid and synthetic substrates.</text>
        <dbReference type="EC" id="3.2.1.18"/>
    </reaction>
</comment>
<dbReference type="InterPro" id="IPR036278">
    <property type="entry name" value="Sialidase_sf"/>
</dbReference>
<sequence length="683" mass="73003">MRRGTTIVTTHRRLRHRVSRLAALAGAAAVLMPMTAAPVAADVIETTADPFRAKTTVVFSDPNVPTGCHRIPAIVRAVDGSLLAFAEHRLNSCADKSNIETVVRRLPAGATQWLPEQTVVRGEPDNPQAPATRGNAAPVVYRHLPGAPAAGAPDGRIVLLGTHNPVDPATPGQSHGGAPRTPYLVYSDDNGVTWSRPRTLEELDDPAWGHYATGPVHAIQLTRGAHAGRLVAGVNYVPPGVRGAMLVYSDDGGVTWQRGARVEYPLGRQLIPQEMSLVEQANGDVFVWARQNWSGGTDEEEADPDIRPHRAYAISKDGGQTYDSGFTLLRGFEAPPVQSAALRLRATDEGDRYNRILTSAASVNVDPRSRMTIRSTFDEGLSWQTVDTPAHSSDEGVQVWGDNNRDISVEDCACYGGYSDMVELPNGHVGLLYERTRSGCWSTRTCAGTTDYRAEIAFVVLDDRDLHTPSTTPDVPGRSALVFEGVTTTRGVYGQALAFDGQRGRVQVPYRTAPVLGSGDFTVSTWVRHDDDTKDQVIFSAYGQDGEAKVWLRAEPGSDRIRGMVNAAGGSVAVMSAGAYADGAWHHVALRRQGGTVTLFVDGAQAGVASGAGGAVTGDDPAPIYLGQGLDGANRFHGSMDEFRIYDRALSTAELTRLRTGDANGIPGRTAHLPMDAVIPPGA</sequence>
<evidence type="ECO:0000313" key="9">
    <source>
        <dbReference type="Proteomes" id="UP000309128"/>
    </source>
</evidence>
<dbReference type="CDD" id="cd00110">
    <property type="entry name" value="LamG"/>
    <property type="match status" value="1"/>
</dbReference>
<organism evidence="8 9">
    <name type="scientific">Nonomuraea turkmeniaca</name>
    <dbReference type="NCBI Taxonomy" id="103838"/>
    <lineage>
        <taxon>Bacteria</taxon>
        <taxon>Bacillati</taxon>
        <taxon>Actinomycetota</taxon>
        <taxon>Actinomycetes</taxon>
        <taxon>Streptosporangiales</taxon>
        <taxon>Streptosporangiaceae</taxon>
        <taxon>Nonomuraea</taxon>
    </lineage>
</organism>
<reference evidence="8 9" key="1">
    <citation type="submission" date="2019-05" db="EMBL/GenBank/DDBJ databases">
        <title>Draft genome sequence of Nonomuraea turkmeniaca DSM 43926.</title>
        <authorList>
            <person name="Saricaoglu S."/>
            <person name="Isik K."/>
        </authorList>
    </citation>
    <scope>NUCLEOTIDE SEQUENCE [LARGE SCALE GENOMIC DNA]</scope>
    <source>
        <strain evidence="8 9">DSM 43926</strain>
    </source>
</reference>
<comment type="similarity">
    <text evidence="2">Belongs to the glycosyl hydrolase 33 family.</text>
</comment>
<dbReference type="PROSITE" id="PS50025">
    <property type="entry name" value="LAM_G_DOMAIN"/>
    <property type="match status" value="1"/>
</dbReference>
<evidence type="ECO:0000256" key="3">
    <source>
        <dbReference type="ARBA" id="ARBA00012733"/>
    </source>
</evidence>
<dbReference type="InterPro" id="IPR001791">
    <property type="entry name" value="Laminin_G"/>
</dbReference>
<dbReference type="CDD" id="cd15482">
    <property type="entry name" value="Sialidase_non-viral"/>
    <property type="match status" value="1"/>
</dbReference>